<dbReference type="Proteomes" id="UP000000311">
    <property type="component" value="Unassembled WGS sequence"/>
</dbReference>
<dbReference type="InParanoid" id="E2ALM3"/>
<protein>
    <submittedName>
        <fullName evidence="2">Uncharacterized protein</fullName>
    </submittedName>
</protein>
<evidence type="ECO:0000313" key="2">
    <source>
        <dbReference type="EMBL" id="EFN65632.1"/>
    </source>
</evidence>
<accession>E2ALM3</accession>
<dbReference type="AlphaFoldDB" id="E2ALM3"/>
<evidence type="ECO:0000256" key="1">
    <source>
        <dbReference type="SAM" id="MobiDB-lite"/>
    </source>
</evidence>
<feature type="region of interest" description="Disordered" evidence="1">
    <location>
        <begin position="415"/>
        <end position="465"/>
    </location>
</feature>
<evidence type="ECO:0000313" key="3">
    <source>
        <dbReference type="Proteomes" id="UP000000311"/>
    </source>
</evidence>
<feature type="compositionally biased region" description="Gly residues" evidence="1">
    <location>
        <begin position="57"/>
        <end position="67"/>
    </location>
</feature>
<feature type="compositionally biased region" description="Low complexity" evidence="1">
    <location>
        <begin position="124"/>
        <end position="133"/>
    </location>
</feature>
<gene>
    <name evidence="2" type="ORF">EAG_10889</name>
</gene>
<sequence>MIPDTLVAVMNANEQFRDLTLSRIQPSTSVMRCHEAASPRVFVKRDGAGGGDDGDGGDGGSAGGGDGDLQATIGSDLRAGNRNRGLAARASHTPRVLPEPSPSCEPTDAYTWDSWQAGDKRAPGSSTRTSFFSSGNRRIDGTARDTDAILTGLAIPMHPFFREIVPNHDAGNGLATTVGAEMKGDHVLFLEATNSSRSRSQENRKTRTARLLKRSRVPRLGDKYWLIRSAISPHVEIGLHDSHTMQLHPFRKRVVKSRLSYAVASALSHQDRYIEEEAVKRRIVSRTDTSAHTLQLVTGHSKGDPAISACDPVSVLPPLASLHCNPIIADREEVVITLTRLNPNEISFLTSSQNSKLPEKLREEREMCRAASYKETEPRIKVSSSIANGILSGIFAMPFSHAAGEETIVGYRRWSPKKNKRRASTPPRRVDLTERGKDCERDEGCPRSNRSDPRDPSPKHRGSVASSIVTNCLVKEGPYMYKDRPPPPPSTPFPPIDFFPNVLWLEAQHSSVTTEFDRFSFGNLACLYI</sequence>
<feature type="compositionally biased region" description="Basic and acidic residues" evidence="1">
    <location>
        <begin position="428"/>
        <end position="458"/>
    </location>
</feature>
<name>E2ALM3_CAMFO</name>
<dbReference type="EMBL" id="GL440609">
    <property type="protein sequence ID" value="EFN65632.1"/>
    <property type="molecule type" value="Genomic_DNA"/>
</dbReference>
<organism evidence="3">
    <name type="scientific">Camponotus floridanus</name>
    <name type="common">Florida carpenter ant</name>
    <dbReference type="NCBI Taxonomy" id="104421"/>
    <lineage>
        <taxon>Eukaryota</taxon>
        <taxon>Metazoa</taxon>
        <taxon>Ecdysozoa</taxon>
        <taxon>Arthropoda</taxon>
        <taxon>Hexapoda</taxon>
        <taxon>Insecta</taxon>
        <taxon>Pterygota</taxon>
        <taxon>Neoptera</taxon>
        <taxon>Endopterygota</taxon>
        <taxon>Hymenoptera</taxon>
        <taxon>Apocrita</taxon>
        <taxon>Aculeata</taxon>
        <taxon>Formicoidea</taxon>
        <taxon>Formicidae</taxon>
        <taxon>Formicinae</taxon>
        <taxon>Camponotus</taxon>
    </lineage>
</organism>
<feature type="compositionally biased region" description="Low complexity" evidence="1">
    <location>
        <begin position="77"/>
        <end position="90"/>
    </location>
</feature>
<keyword evidence="3" id="KW-1185">Reference proteome</keyword>
<reference evidence="2 3" key="1">
    <citation type="journal article" date="2010" name="Science">
        <title>Genomic comparison of the ants Camponotus floridanus and Harpegnathos saltator.</title>
        <authorList>
            <person name="Bonasio R."/>
            <person name="Zhang G."/>
            <person name="Ye C."/>
            <person name="Mutti N.S."/>
            <person name="Fang X."/>
            <person name="Qin N."/>
            <person name="Donahue G."/>
            <person name="Yang P."/>
            <person name="Li Q."/>
            <person name="Li C."/>
            <person name="Zhang P."/>
            <person name="Huang Z."/>
            <person name="Berger S.L."/>
            <person name="Reinberg D."/>
            <person name="Wang J."/>
            <person name="Liebig J."/>
        </authorList>
    </citation>
    <scope>NUCLEOTIDE SEQUENCE [LARGE SCALE GENOMIC DNA]</scope>
    <source>
        <strain evidence="3">C129</strain>
    </source>
</reference>
<proteinExistence type="predicted"/>
<feature type="region of interest" description="Disordered" evidence="1">
    <location>
        <begin position="41"/>
        <end position="133"/>
    </location>
</feature>